<comment type="caution">
    <text evidence="2">The sequence shown here is derived from an EMBL/GenBank/DDBJ whole genome shotgun (WGS) entry which is preliminary data.</text>
</comment>
<accession>A0ABS4UIX8</accession>
<reference evidence="2 3" key="1">
    <citation type="submission" date="2021-03" db="EMBL/GenBank/DDBJ databases">
        <title>Sequencing the genomes of 1000 actinobacteria strains.</title>
        <authorList>
            <person name="Klenk H.-P."/>
        </authorList>
    </citation>
    <scope>NUCLEOTIDE SEQUENCE [LARGE SCALE GENOMIC DNA]</scope>
    <source>
        <strain evidence="2 3">DSM 18824</strain>
    </source>
</reference>
<keyword evidence="1" id="KW-0732">Signal</keyword>
<evidence type="ECO:0000313" key="3">
    <source>
        <dbReference type="Proteomes" id="UP000755585"/>
    </source>
</evidence>
<keyword evidence="3" id="KW-1185">Reference proteome</keyword>
<sequence length="755" mass="79578">MKLAHAVAAVLLFTGLAPVVPANAVAPPGLLDSFDGARDASPTYGMNDSLGTRQSGPGKGVTLTRVHGNWTSPAGTPPSYYSQVNNNSYPGRLSFWIGNSAVRLDAPAAADATDSYTVSATVDPNANSAGPDTDWSSVMLSSTSTSTGYVTASDIEIGLTVRRTGEVMLYRNGVTQWATGITATRQSTGFGVTVTVTGASTSTPAVSVTVNGATKAGVLAAPLPRAYVYLGAYLTSGSSTPPYGEVSAVDNLQVSKITQYVDSFDGAADTDPGYGLNDNLAGRQTPQTNAGYTRVSGNWTSTAPPPSNYSQVNNNAYPGKLSFWVAPSAVRTNVPAIPDGDDAIDLAATVDPDPGLFGTPGDWVSLMLSSSSSSTGYVTDAANRLGMTIARNGVVTFYKDGAVFGPTLSATRAAAGYAVSVRITAASTANPTVAVDVNGTRTAFALGAPVGKSYVYLGAYISNGSATAPYKEVSIVDNLQIGKVSPFPFLKYYGTYGTRNDDAAGNHVPDMAGIANLHWINVSPTSAGQPVTYRTDVFASCPPHSCIVYVGSEFFNPDTAAPEPNLNRWNNYVAMLQPYKDKIFGYYLKDEPYIYGVTPAQMDWHANAVKASITAGSIPAGPILMTDTLYDINTWAHVPAAVDWLGMDAYAMDAATIEAAATRLDEMTLDPTDRTYMFPPNVPDTWNGFTTEQQVIGKQYEYLATANRHPKLTALLNFGLWVNTGAAGSHVQSQENVPNLFAIQERIGNSVMNLR</sequence>
<organism evidence="2 3">
    <name type="scientific">Kribbella aluminosa</name>
    <dbReference type="NCBI Taxonomy" id="416017"/>
    <lineage>
        <taxon>Bacteria</taxon>
        <taxon>Bacillati</taxon>
        <taxon>Actinomycetota</taxon>
        <taxon>Actinomycetes</taxon>
        <taxon>Propionibacteriales</taxon>
        <taxon>Kribbellaceae</taxon>
        <taxon>Kribbella</taxon>
    </lineage>
</organism>
<gene>
    <name evidence="2" type="ORF">JOF29_002704</name>
</gene>
<dbReference type="EMBL" id="JAGINT010000001">
    <property type="protein sequence ID" value="MBP2351621.1"/>
    <property type="molecule type" value="Genomic_DNA"/>
</dbReference>
<evidence type="ECO:0000313" key="2">
    <source>
        <dbReference type="EMBL" id="MBP2351621.1"/>
    </source>
</evidence>
<dbReference type="Proteomes" id="UP000755585">
    <property type="component" value="Unassembled WGS sequence"/>
</dbReference>
<feature type="signal peptide" evidence="1">
    <location>
        <begin position="1"/>
        <end position="24"/>
    </location>
</feature>
<proteinExistence type="predicted"/>
<dbReference type="RefSeq" id="WP_209694503.1">
    <property type="nucleotide sequence ID" value="NZ_BAAAVU010000013.1"/>
</dbReference>
<evidence type="ECO:0000256" key="1">
    <source>
        <dbReference type="SAM" id="SignalP"/>
    </source>
</evidence>
<name>A0ABS4UIX8_9ACTN</name>
<feature type="chain" id="PRO_5045757000" description="Concanavalin A-like lectin/glucanase superfamily protein" evidence="1">
    <location>
        <begin position="25"/>
        <end position="755"/>
    </location>
</feature>
<evidence type="ECO:0008006" key="4">
    <source>
        <dbReference type="Google" id="ProtNLM"/>
    </source>
</evidence>
<protein>
    <recommendedName>
        <fullName evidence="4">Concanavalin A-like lectin/glucanase superfamily protein</fullName>
    </recommendedName>
</protein>